<organism evidence="1 2">
    <name type="scientific">Alsobacter ponti</name>
    <dbReference type="NCBI Taxonomy" id="2962936"/>
    <lineage>
        <taxon>Bacteria</taxon>
        <taxon>Pseudomonadati</taxon>
        <taxon>Pseudomonadota</taxon>
        <taxon>Alphaproteobacteria</taxon>
        <taxon>Hyphomicrobiales</taxon>
        <taxon>Alsobacteraceae</taxon>
        <taxon>Alsobacter</taxon>
    </lineage>
</organism>
<reference evidence="1 2" key="1">
    <citation type="submission" date="2022-07" db="EMBL/GenBank/DDBJ databases">
        <authorList>
            <person name="Li W.-J."/>
            <person name="Deng Q.-Q."/>
        </authorList>
    </citation>
    <scope>NUCLEOTIDE SEQUENCE [LARGE SCALE GENOMIC DNA]</scope>
    <source>
        <strain evidence="1 2">SYSU M60028</strain>
    </source>
</reference>
<protein>
    <submittedName>
        <fullName evidence="1">Uncharacterized protein</fullName>
    </submittedName>
</protein>
<proteinExistence type="predicted"/>
<keyword evidence="2" id="KW-1185">Reference proteome</keyword>
<evidence type="ECO:0000313" key="1">
    <source>
        <dbReference type="EMBL" id="MCP8937427.1"/>
    </source>
</evidence>
<dbReference type="Proteomes" id="UP001205890">
    <property type="component" value="Unassembled WGS sequence"/>
</dbReference>
<dbReference type="EMBL" id="JANCLU010000002">
    <property type="protein sequence ID" value="MCP8937427.1"/>
    <property type="molecule type" value="Genomic_DNA"/>
</dbReference>
<comment type="caution">
    <text evidence="1">The sequence shown here is derived from an EMBL/GenBank/DDBJ whole genome shotgun (WGS) entry which is preliminary data.</text>
</comment>
<dbReference type="RefSeq" id="WP_254738408.1">
    <property type="nucleotide sequence ID" value="NZ_JANCLU010000002.1"/>
</dbReference>
<evidence type="ECO:0000313" key="2">
    <source>
        <dbReference type="Proteomes" id="UP001205890"/>
    </source>
</evidence>
<gene>
    <name evidence="1" type="ORF">NK718_02775</name>
</gene>
<accession>A0ABT1L7G8</accession>
<name>A0ABT1L7G8_9HYPH</name>
<sequence>MAAIRIRRERAIMLKFPAEPARAGGDSTLARRASTIAIQRRTKLVVKLAHNR</sequence>